<dbReference type="PROSITE" id="PS50195">
    <property type="entry name" value="PX"/>
    <property type="match status" value="1"/>
</dbReference>
<feature type="region of interest" description="Disordered" evidence="2">
    <location>
        <begin position="675"/>
        <end position="705"/>
    </location>
</feature>
<feature type="transmembrane region" description="Helical" evidence="3">
    <location>
        <begin position="26"/>
        <end position="43"/>
    </location>
</feature>
<dbReference type="OrthoDB" id="120967at2759"/>
<dbReference type="EMBL" id="CAEFZW010000002">
    <property type="protein sequence ID" value="CAB4252957.1"/>
    <property type="molecule type" value="Genomic_DNA"/>
</dbReference>
<comment type="similarity">
    <text evidence="1">Belongs to the sorting nexin family.</text>
</comment>
<dbReference type="SMART" id="SM00315">
    <property type="entry name" value="RGS"/>
    <property type="match status" value="1"/>
</dbReference>
<feature type="compositionally biased region" description="Low complexity" evidence="2">
    <location>
        <begin position="961"/>
        <end position="971"/>
    </location>
</feature>
<reference evidence="7 8" key="1">
    <citation type="submission" date="2020-05" db="EMBL/GenBank/DDBJ databases">
        <authorList>
            <person name="Casaregola S."/>
            <person name="Devillers H."/>
            <person name="Grondin C."/>
        </authorList>
    </citation>
    <scope>NUCLEOTIDE SEQUENCE [LARGE SCALE GENOMIC DNA]</scope>
    <source>
        <strain evidence="7 8">CLIB 1767</strain>
    </source>
</reference>
<dbReference type="PANTHER" id="PTHR22775:SF3">
    <property type="entry name" value="SORTING NEXIN-13"/>
    <property type="match status" value="1"/>
</dbReference>
<evidence type="ECO:0000259" key="5">
    <source>
        <dbReference type="PROSITE" id="PS50195"/>
    </source>
</evidence>
<dbReference type="SUPFAM" id="SSF48097">
    <property type="entry name" value="Regulator of G-protein signaling, RGS"/>
    <property type="match status" value="1"/>
</dbReference>
<feature type="compositionally biased region" description="Polar residues" evidence="2">
    <location>
        <begin position="675"/>
        <end position="695"/>
    </location>
</feature>
<dbReference type="InterPro" id="IPR013937">
    <property type="entry name" value="Sorting_nexin_C"/>
</dbReference>
<keyword evidence="8" id="KW-1185">Reference proteome</keyword>
<evidence type="ECO:0000259" key="4">
    <source>
        <dbReference type="PROSITE" id="PS50132"/>
    </source>
</evidence>
<proteinExistence type="inferred from homology"/>
<dbReference type="Gene3D" id="1.10.167.10">
    <property type="entry name" value="Regulator of G-protein Signalling 4, domain 2"/>
    <property type="match status" value="1"/>
</dbReference>
<keyword evidence="3" id="KW-0812">Transmembrane</keyword>
<evidence type="ECO:0000259" key="6">
    <source>
        <dbReference type="PROSITE" id="PS51207"/>
    </source>
</evidence>
<keyword evidence="3" id="KW-0472">Membrane</keyword>
<feature type="domain" description="PXA" evidence="6">
    <location>
        <begin position="81"/>
        <end position="271"/>
    </location>
</feature>
<gene>
    <name evidence="7" type="ORF">KABA2_02S08360</name>
</gene>
<evidence type="ECO:0000256" key="3">
    <source>
        <dbReference type="SAM" id="Phobius"/>
    </source>
</evidence>
<keyword evidence="3" id="KW-1133">Transmembrane helix</keyword>
<feature type="region of interest" description="Disordered" evidence="2">
    <location>
        <begin position="941"/>
        <end position="975"/>
    </location>
</feature>
<dbReference type="PROSITE" id="PS51207">
    <property type="entry name" value="PXA"/>
    <property type="match status" value="1"/>
</dbReference>
<evidence type="ECO:0000313" key="7">
    <source>
        <dbReference type="EMBL" id="CAB4252957.1"/>
    </source>
</evidence>
<evidence type="ECO:0000256" key="2">
    <source>
        <dbReference type="SAM" id="MobiDB-lite"/>
    </source>
</evidence>
<dbReference type="InterPro" id="IPR001683">
    <property type="entry name" value="PX_dom"/>
</dbReference>
<sequence>MSAPKWLSFLSHTILIGLILKSINKSFIFGIFLSGIGLLYLIISERKTTVQRPKPKLLNIQPGKPHKIDISSLNEPLFPQSKRISEELDQIVKLVTNDFILSWFQRIDNNLESEFPDNIRLILRNIILKLQNNFMHNDMTSIVAFKLIPLITKHINAYCSARATVLSSNRNRSSNSDNFNLRTAIEFNNIYRLHKAISLKPDHLDTDIESYMENKAEKLTKVLLNKKELRSNIVIILCREILSKNILLPLIVKFYDPDKLNCLIISISKKIINERNQIQEVKSILTRELQDKNTNNQNFTNMKDLLGFNFTLRDDITTEEFESYLRGLSGIVSISDLKTGKFLLTTTLLKVDENKSLNNKKKNAYKNKISLSLGLIENRLRTLSQNSIEMNRMKNKSQQEITPSNDVLNKDNVVLGFENIIQKITFESIINDELCLSYFEEFLKIAYNTRGLVLLNYWKSVESYKNPLEDAGREDILLEVSQLDINNIKLIAKEYLEGEQLDSLKSLDEGLVSNINLFTMNDLDVLGKNGYLLARKSMLLLQSAAENILENEYLKNFKKSSIFLKMISSPEFINTDTYSKYFVPKIENNAKHSIVPVNKKIAASAVDVLSDSGLNDAIEDIIRSEDITTIQHETSNKNNNSILNSSLNRRDGLDSDMNMQDMMFKDDLFSFNTSPAKGSQTLPKSNEMNDGQSNIDDAEHENNSNSRNKIIYSEPSDLKSKIGDLTLETNQLQQELDLLNHLILKAKLTNNKSQLNILISSQKALTKEKKIKELLKQQYMVEENTTSLYQKTRVAIRSYILDYEMSNLKEVAYYIINVVHSNGETATSWEIPRRYTEFTKLNSYLKKKYKPAMKNIIKKEIFPTKMAMSLKYQMSQTLLFEKRRKQFQLYLTELLQLQEICRDNLFRKFLTTTKPFSVSNDTDTPSTHPRKIMNSNSLEIATKSNNNNGSEDTGENIGHGSECSSSSNSLSPTPKVESVSIINNNDLNDLQEDKLTMSTLSEQNSSHNYILQDTSTLNKMSFIKPICDLFIAIFSSYPSENINSGTGRDYWLRGGAIIMLLQQLFGSTIEKYIRDTIAKVSSEPKLYDILFQSRIRLWGVGGYFEIRQKTKLNPPPVRSEVEKKRAYNDSQLLFQALLVELSGKVVGLHHAREAAAKIHDIVQNPYMNASILLEIFDLLLDDIVFEENPLKI</sequence>
<evidence type="ECO:0000256" key="1">
    <source>
        <dbReference type="ARBA" id="ARBA00010883"/>
    </source>
</evidence>
<dbReference type="InterPro" id="IPR003114">
    <property type="entry name" value="Phox_assoc"/>
</dbReference>
<dbReference type="Pfam" id="PF00787">
    <property type="entry name" value="PX"/>
    <property type="match status" value="1"/>
</dbReference>
<organism evidence="7 8">
    <name type="scientific">Maudiozyma barnettii</name>
    <dbReference type="NCBI Taxonomy" id="61262"/>
    <lineage>
        <taxon>Eukaryota</taxon>
        <taxon>Fungi</taxon>
        <taxon>Dikarya</taxon>
        <taxon>Ascomycota</taxon>
        <taxon>Saccharomycotina</taxon>
        <taxon>Saccharomycetes</taxon>
        <taxon>Saccharomycetales</taxon>
        <taxon>Saccharomycetaceae</taxon>
        <taxon>Maudiozyma</taxon>
    </lineage>
</organism>
<dbReference type="PANTHER" id="PTHR22775">
    <property type="entry name" value="SORTING NEXIN"/>
    <property type="match status" value="1"/>
</dbReference>
<dbReference type="Proteomes" id="UP000644660">
    <property type="component" value="Unassembled WGS sequence"/>
</dbReference>
<dbReference type="RefSeq" id="XP_041404995.1">
    <property type="nucleotide sequence ID" value="XM_041549061.1"/>
</dbReference>
<feature type="compositionally biased region" description="Polar residues" evidence="2">
    <location>
        <begin position="941"/>
        <end position="951"/>
    </location>
</feature>
<dbReference type="Gene3D" id="3.30.1520.10">
    <property type="entry name" value="Phox-like domain"/>
    <property type="match status" value="1"/>
</dbReference>
<feature type="domain" description="PX" evidence="5">
    <location>
        <begin position="792"/>
        <end position="917"/>
    </location>
</feature>
<dbReference type="Pfam" id="PF08628">
    <property type="entry name" value="Nexin_C"/>
    <property type="match status" value="1"/>
</dbReference>
<dbReference type="GeneID" id="64856101"/>
<dbReference type="Pfam" id="PF02194">
    <property type="entry name" value="PXA"/>
    <property type="match status" value="1"/>
</dbReference>
<name>A0A8H2VD18_9SACH</name>
<dbReference type="GO" id="GO:0035091">
    <property type="term" value="F:phosphatidylinositol binding"/>
    <property type="evidence" value="ECO:0007669"/>
    <property type="project" value="InterPro"/>
</dbReference>
<dbReference type="SUPFAM" id="SSF64268">
    <property type="entry name" value="PX domain"/>
    <property type="match status" value="1"/>
</dbReference>
<dbReference type="SMART" id="SM00313">
    <property type="entry name" value="PXA"/>
    <property type="match status" value="1"/>
</dbReference>
<dbReference type="PROSITE" id="PS50132">
    <property type="entry name" value="RGS"/>
    <property type="match status" value="1"/>
</dbReference>
<protein>
    <submittedName>
        <fullName evidence="7">Similar to Saccharomyces cerevisiae YML104C MDM1 Intermediate filament protein, required for nuclear and mitochondrial transmission to daughter buds</fullName>
    </submittedName>
</protein>
<comment type="caution">
    <text evidence="7">The sequence shown here is derived from an EMBL/GenBank/DDBJ whole genome shotgun (WGS) entry which is preliminary data.</text>
</comment>
<dbReference type="AlphaFoldDB" id="A0A8H2VD18"/>
<feature type="domain" description="RGS" evidence="4">
    <location>
        <begin position="425"/>
        <end position="567"/>
    </location>
</feature>
<dbReference type="Pfam" id="PF00615">
    <property type="entry name" value="RGS"/>
    <property type="match status" value="1"/>
</dbReference>
<dbReference type="InterPro" id="IPR016137">
    <property type="entry name" value="RGS"/>
</dbReference>
<accession>A0A8H2VD18</accession>
<dbReference type="InterPro" id="IPR036871">
    <property type="entry name" value="PX_dom_sf"/>
</dbReference>
<dbReference type="SMART" id="SM00312">
    <property type="entry name" value="PX"/>
    <property type="match status" value="1"/>
</dbReference>
<evidence type="ECO:0000313" key="8">
    <source>
        <dbReference type="Proteomes" id="UP000644660"/>
    </source>
</evidence>
<dbReference type="InterPro" id="IPR044926">
    <property type="entry name" value="RGS_subdomain_2"/>
</dbReference>
<dbReference type="InterPro" id="IPR036305">
    <property type="entry name" value="RGS_sf"/>
</dbReference>